<dbReference type="STRING" id="670052.PA27867_3522"/>
<dbReference type="Gene3D" id="1.10.10.10">
    <property type="entry name" value="Winged helix-like DNA-binding domain superfamily/Winged helix DNA-binding domain"/>
    <property type="match status" value="1"/>
</dbReference>
<dbReference type="PROSITE" id="PS01117">
    <property type="entry name" value="HTH_MARR_1"/>
    <property type="match status" value="1"/>
</dbReference>
<dbReference type="OrthoDB" id="5506299at2"/>
<gene>
    <name evidence="5" type="ORF">PA27867_3522</name>
</gene>
<dbReference type="AlphaFoldDB" id="A0A1B1BPC1"/>
<dbReference type="Pfam" id="PF12802">
    <property type="entry name" value="MarR_2"/>
    <property type="match status" value="1"/>
</dbReference>
<dbReference type="Proteomes" id="UP000092582">
    <property type="component" value="Chromosome 1"/>
</dbReference>
<dbReference type="EMBL" id="CP016282">
    <property type="protein sequence ID" value="ANP74444.1"/>
    <property type="molecule type" value="Genomic_DNA"/>
</dbReference>
<accession>A0A1B1BPC1</accession>
<dbReference type="SUPFAM" id="SSF46785">
    <property type="entry name" value="Winged helix' DNA-binding domain"/>
    <property type="match status" value="1"/>
</dbReference>
<dbReference type="GO" id="GO:0003677">
    <property type="term" value="F:DNA binding"/>
    <property type="evidence" value="ECO:0007669"/>
    <property type="project" value="UniProtKB-KW"/>
</dbReference>
<dbReference type="InterPro" id="IPR000835">
    <property type="entry name" value="HTH_MarR-typ"/>
</dbReference>
<feature type="domain" description="HTH marR-type" evidence="4">
    <location>
        <begin position="17"/>
        <end position="147"/>
    </location>
</feature>
<dbReference type="InterPro" id="IPR023187">
    <property type="entry name" value="Tscrpt_reg_MarR-type_CS"/>
</dbReference>
<evidence type="ECO:0000256" key="1">
    <source>
        <dbReference type="ARBA" id="ARBA00023015"/>
    </source>
</evidence>
<dbReference type="InterPro" id="IPR039422">
    <property type="entry name" value="MarR/SlyA-like"/>
</dbReference>
<dbReference type="RefSeq" id="WP_066598372.1">
    <property type="nucleotide sequence ID" value="NZ_CP016282.1"/>
</dbReference>
<evidence type="ECO:0000313" key="5">
    <source>
        <dbReference type="EMBL" id="ANP74444.1"/>
    </source>
</evidence>
<dbReference type="GO" id="GO:0006950">
    <property type="term" value="P:response to stress"/>
    <property type="evidence" value="ECO:0007669"/>
    <property type="project" value="TreeGrafter"/>
</dbReference>
<keyword evidence="1" id="KW-0805">Transcription regulation</keyword>
<keyword evidence="6" id="KW-1185">Reference proteome</keyword>
<evidence type="ECO:0000313" key="6">
    <source>
        <dbReference type="Proteomes" id="UP000092582"/>
    </source>
</evidence>
<dbReference type="InterPro" id="IPR036388">
    <property type="entry name" value="WH-like_DNA-bd_sf"/>
</dbReference>
<keyword evidence="3" id="KW-0804">Transcription</keyword>
<dbReference type="GO" id="GO:0003700">
    <property type="term" value="F:DNA-binding transcription factor activity"/>
    <property type="evidence" value="ECO:0007669"/>
    <property type="project" value="InterPro"/>
</dbReference>
<evidence type="ECO:0000259" key="4">
    <source>
        <dbReference type="PROSITE" id="PS50995"/>
    </source>
</evidence>
<evidence type="ECO:0000256" key="2">
    <source>
        <dbReference type="ARBA" id="ARBA00023125"/>
    </source>
</evidence>
<dbReference type="PROSITE" id="PS50995">
    <property type="entry name" value="HTH_MARR_2"/>
    <property type="match status" value="1"/>
</dbReference>
<protein>
    <submittedName>
        <fullName evidence="5">MarR family transcriptional regulator</fullName>
    </submittedName>
</protein>
<proteinExistence type="predicted"/>
<evidence type="ECO:0000256" key="3">
    <source>
        <dbReference type="ARBA" id="ARBA00023163"/>
    </source>
</evidence>
<dbReference type="PANTHER" id="PTHR33164:SF89">
    <property type="entry name" value="MARR FAMILY REGULATORY PROTEIN"/>
    <property type="match status" value="1"/>
</dbReference>
<dbReference type="InterPro" id="IPR036390">
    <property type="entry name" value="WH_DNA-bd_sf"/>
</dbReference>
<dbReference type="PANTHER" id="PTHR33164">
    <property type="entry name" value="TRANSCRIPTIONAL REGULATOR, MARR FAMILY"/>
    <property type="match status" value="1"/>
</dbReference>
<sequence length="158" mass="17155">MFPNAPASPIPTDVDRYADLAEVILRAARELSFREHRDSGTISLTPANANVMRYIDRNPGATPSDVADATGVLRSNLSASLRELERLGFVERRSDPADGRGVQLFPTERAARNLAVIRAGWGEHARDALGDLAGVEDTTALIERLTAGLVQARRAHRS</sequence>
<dbReference type="KEGG" id="cart:PA27867_3522"/>
<reference evidence="5 6" key="1">
    <citation type="submission" date="2016-06" db="EMBL/GenBank/DDBJ databases">
        <title>Genome sequencing of Cryobacterium arcticum PAMC 27867.</title>
        <authorList>
            <person name="Lee J."/>
            <person name="Kim O.-S."/>
        </authorList>
    </citation>
    <scope>NUCLEOTIDE SEQUENCE [LARGE SCALE GENOMIC DNA]</scope>
    <source>
        <strain evidence="5 6">PAMC 27867</strain>
    </source>
</reference>
<name>A0A1B1BPC1_9MICO</name>
<organism evidence="5 6">
    <name type="scientific">Cryobacterium arcticum</name>
    <dbReference type="NCBI Taxonomy" id="670052"/>
    <lineage>
        <taxon>Bacteria</taxon>
        <taxon>Bacillati</taxon>
        <taxon>Actinomycetota</taxon>
        <taxon>Actinomycetes</taxon>
        <taxon>Micrococcales</taxon>
        <taxon>Microbacteriaceae</taxon>
        <taxon>Cryobacterium</taxon>
    </lineage>
</organism>
<dbReference type="SMART" id="SM00347">
    <property type="entry name" value="HTH_MARR"/>
    <property type="match status" value="1"/>
</dbReference>
<keyword evidence="2" id="KW-0238">DNA-binding</keyword>
<dbReference type="PATRIC" id="fig|670052.7.peg.3626"/>